<dbReference type="AlphaFoldDB" id="A0A0H4VMB6"/>
<dbReference type="OrthoDB" id="1433859at2"/>
<evidence type="ECO:0000313" key="1">
    <source>
        <dbReference type="EMBL" id="AKQ44894.1"/>
    </source>
</evidence>
<dbReference type="KEGG" id="ruf:TH63_03480"/>
<keyword evidence="2" id="KW-1185">Reference proteome</keyword>
<organism evidence="1 2">
    <name type="scientific">Rufibacter radiotolerans</name>
    <dbReference type="NCBI Taxonomy" id="1379910"/>
    <lineage>
        <taxon>Bacteria</taxon>
        <taxon>Pseudomonadati</taxon>
        <taxon>Bacteroidota</taxon>
        <taxon>Cytophagia</taxon>
        <taxon>Cytophagales</taxon>
        <taxon>Hymenobacteraceae</taxon>
        <taxon>Rufibacter</taxon>
    </lineage>
</organism>
<gene>
    <name evidence="1" type="ORF">TH63_03480</name>
</gene>
<proteinExistence type="predicted"/>
<reference evidence="1 2" key="1">
    <citation type="submission" date="2015-01" db="EMBL/GenBank/DDBJ databases">
        <title>Rufibacter sp./DG31D/ whole genome sequencing.</title>
        <authorList>
            <person name="Kim M.K."/>
            <person name="Srinivasan S."/>
            <person name="Lee J.-J."/>
        </authorList>
    </citation>
    <scope>NUCLEOTIDE SEQUENCE [LARGE SCALE GENOMIC DNA]</scope>
    <source>
        <strain evidence="1 2">DG31D</strain>
    </source>
</reference>
<dbReference type="EMBL" id="CP010777">
    <property type="protein sequence ID" value="AKQ44894.1"/>
    <property type="molecule type" value="Genomic_DNA"/>
</dbReference>
<dbReference type="RefSeq" id="WP_048919709.1">
    <property type="nucleotide sequence ID" value="NZ_CP010777.1"/>
</dbReference>
<dbReference type="PATRIC" id="fig|1379910.4.peg.750"/>
<protein>
    <submittedName>
        <fullName evidence="1">Uncharacterized protein</fullName>
    </submittedName>
</protein>
<evidence type="ECO:0000313" key="2">
    <source>
        <dbReference type="Proteomes" id="UP000036458"/>
    </source>
</evidence>
<accession>A0A0H4VMB6</accession>
<dbReference type="Proteomes" id="UP000036458">
    <property type="component" value="Chromosome"/>
</dbReference>
<name>A0A0H4VMB6_9BACT</name>
<sequence length="290" mass="32528">MKTLFHTLFPFPFLLTLAFLPFPGKSQECEQKLKSYKNWKESPNTQWSLFLSSPAGGSLAYIGAHHSTDPAHPQFAQIRQAWQTQKPTLVFFEGPNRGTTATADETIQQLGESGYVRFLAQTDGVKTQSLEMSPQEEVDQLLSTGKFSKEQIKLFFVLREASRLRDRKGLKDEQLQAAIAQLLAKANTVIKGFDEVIPDVSALQVAYQKYWSAPATWWQAPAVWFTPGGEGEKTGGKFTNEINRLNSENRDRYMYRLLSQAVLKGEKVLAVVGRNHVPMQADALKCALGK</sequence>